<name>A0ABV4Y2H2_9CYAN</name>
<comment type="caution">
    <text evidence="1">The sequence shown here is derived from an EMBL/GenBank/DDBJ whole genome shotgun (WGS) entry which is preliminary data.</text>
</comment>
<gene>
    <name evidence="1" type="ORF">ACE1CI_32425</name>
</gene>
<organism evidence="1 2">
    <name type="scientific">Floridaenema flaviceps BLCC-F50</name>
    <dbReference type="NCBI Taxonomy" id="3153642"/>
    <lineage>
        <taxon>Bacteria</taxon>
        <taxon>Bacillati</taxon>
        <taxon>Cyanobacteriota</taxon>
        <taxon>Cyanophyceae</taxon>
        <taxon>Oscillatoriophycideae</taxon>
        <taxon>Aerosakkonematales</taxon>
        <taxon>Aerosakkonemataceae</taxon>
        <taxon>Floridanema</taxon>
        <taxon>Floridanema flaviceps</taxon>
    </lineage>
</organism>
<reference evidence="1 2" key="1">
    <citation type="submission" date="2024-09" db="EMBL/GenBank/DDBJ databases">
        <title>Floridaenema gen nov. (Aerosakkonemataceae, Aerosakkonematales ord. nov., Cyanobacteria) from benthic tropical and subtropical fresh waters, with the description of four new species.</title>
        <authorList>
            <person name="Moretto J.A."/>
            <person name="Berthold D.E."/>
            <person name="Lefler F.W."/>
            <person name="Huang I.-S."/>
            <person name="Laughinghouse H. IV."/>
        </authorList>
    </citation>
    <scope>NUCLEOTIDE SEQUENCE [LARGE SCALE GENOMIC DNA]</scope>
    <source>
        <strain evidence="1 2">BLCC-F50</strain>
    </source>
</reference>
<dbReference type="EMBL" id="JBHFNR010000262">
    <property type="protein sequence ID" value="MFB2897648.1"/>
    <property type="molecule type" value="Genomic_DNA"/>
</dbReference>
<accession>A0ABV4Y2H2</accession>
<keyword evidence="2" id="KW-1185">Reference proteome</keyword>
<evidence type="ECO:0000313" key="1">
    <source>
        <dbReference type="EMBL" id="MFB2897648.1"/>
    </source>
</evidence>
<sequence length="55" mass="6488">MKINHLINLILRLNTGLVILTIASVKWQSISREWENAAKDLTSTMFWQEYLQLNK</sequence>
<protein>
    <submittedName>
        <fullName evidence="1">Uncharacterized protein</fullName>
    </submittedName>
</protein>
<evidence type="ECO:0000313" key="2">
    <source>
        <dbReference type="Proteomes" id="UP001576784"/>
    </source>
</evidence>
<dbReference type="Proteomes" id="UP001576784">
    <property type="component" value="Unassembled WGS sequence"/>
</dbReference>
<proteinExistence type="predicted"/>
<dbReference type="RefSeq" id="WP_413267259.1">
    <property type="nucleotide sequence ID" value="NZ_JBHFNR010000262.1"/>
</dbReference>